<name>E9SHV7_RUMAL</name>
<dbReference type="Gene3D" id="1.20.58.1290">
    <property type="entry name" value="CarD-like, C-terminal domain"/>
    <property type="match status" value="1"/>
</dbReference>
<dbReference type="OrthoDB" id="9786074at2"/>
<proteinExistence type="predicted"/>
<accession>E9SHV7</accession>
<feature type="domain" description="CarD-like/TRCF RNAP-interacting" evidence="1">
    <location>
        <begin position="1"/>
        <end position="112"/>
    </location>
</feature>
<dbReference type="Gene3D" id="2.40.10.170">
    <property type="match status" value="1"/>
</dbReference>
<comment type="caution">
    <text evidence="2">The sequence shown here is derived from an EMBL/GenBank/DDBJ whole genome shotgun (WGS) entry which is preliminary data.</text>
</comment>
<dbReference type="InterPro" id="IPR048792">
    <property type="entry name" value="CarD_C"/>
</dbReference>
<gene>
    <name evidence="2" type="ORF">CUS_7061</name>
</gene>
<dbReference type="EMBL" id="ADKM02000134">
    <property type="protein sequence ID" value="EGC01247.1"/>
    <property type="molecule type" value="Genomic_DNA"/>
</dbReference>
<sequence length="164" mass="18193">MFDTGEIIVYGSSGVYRVAEIGGIAIKGCEGRDYYTLEPVFGSGTSYVPVDTGVFMRKVMTADEVNDLIDRIPAISGDGFSSTSPRLVKEHYSASMKTHDTDKMIGMIKQIWEKGEHKKLSRIEQQYMEQAENLINSEFSVALGIPREEVAGYIRARIGKNNGQ</sequence>
<reference evidence="2 3" key="1">
    <citation type="submission" date="2011-02" db="EMBL/GenBank/DDBJ databases">
        <authorList>
            <person name="Nelson K.E."/>
            <person name="Sutton G."/>
            <person name="Torralba M."/>
            <person name="Durkin S."/>
            <person name="Harkins D."/>
            <person name="Montgomery R."/>
            <person name="Ziemer C."/>
            <person name="Klaassens E."/>
            <person name="Ocuiv P."/>
            <person name="Morrison M."/>
        </authorList>
    </citation>
    <scope>NUCLEOTIDE SEQUENCE [LARGE SCALE GENOMIC DNA]</scope>
    <source>
        <strain evidence="2 3">8</strain>
    </source>
</reference>
<dbReference type="SMART" id="SM01058">
    <property type="entry name" value="CarD_TRCF"/>
    <property type="match status" value="1"/>
</dbReference>
<dbReference type="InterPro" id="IPR042215">
    <property type="entry name" value="CarD-like_C"/>
</dbReference>
<dbReference type="STRING" id="246199.CUS_7061"/>
<dbReference type="eggNOG" id="COG1329">
    <property type="taxonomic scope" value="Bacteria"/>
</dbReference>
<evidence type="ECO:0000313" key="3">
    <source>
        <dbReference type="Proteomes" id="UP000004259"/>
    </source>
</evidence>
<evidence type="ECO:0000259" key="1">
    <source>
        <dbReference type="SMART" id="SM01058"/>
    </source>
</evidence>
<dbReference type="InterPro" id="IPR003711">
    <property type="entry name" value="CarD-like/TRCF_RID"/>
</dbReference>
<evidence type="ECO:0000313" key="2">
    <source>
        <dbReference type="EMBL" id="EGC01247.1"/>
    </source>
</evidence>
<keyword evidence="3" id="KW-1185">Reference proteome</keyword>
<dbReference type="Pfam" id="PF02559">
    <property type="entry name" value="CarD_TRCF_RID"/>
    <property type="match status" value="1"/>
</dbReference>
<dbReference type="Proteomes" id="UP000004259">
    <property type="component" value="Unassembled WGS sequence"/>
</dbReference>
<organism evidence="2 3">
    <name type="scientific">Ruminococcus albus 8</name>
    <dbReference type="NCBI Taxonomy" id="246199"/>
    <lineage>
        <taxon>Bacteria</taxon>
        <taxon>Bacillati</taxon>
        <taxon>Bacillota</taxon>
        <taxon>Clostridia</taxon>
        <taxon>Eubacteriales</taxon>
        <taxon>Oscillospiraceae</taxon>
        <taxon>Ruminococcus</taxon>
    </lineage>
</organism>
<dbReference type="RefSeq" id="WP_002853436.1">
    <property type="nucleotide sequence ID" value="NZ_ADKM02000134.1"/>
</dbReference>
<protein>
    <submittedName>
        <fullName evidence="2">CarD-like protein</fullName>
    </submittedName>
</protein>
<dbReference type="Pfam" id="PF21095">
    <property type="entry name" value="CarD_C"/>
    <property type="match status" value="1"/>
</dbReference>
<dbReference type="AlphaFoldDB" id="E9SHV7"/>